<dbReference type="SUPFAM" id="SSF51735">
    <property type="entry name" value="NAD(P)-binding Rossmann-fold domains"/>
    <property type="match status" value="2"/>
</dbReference>
<dbReference type="Pfam" id="PF08659">
    <property type="entry name" value="KR"/>
    <property type="match status" value="1"/>
</dbReference>
<dbReference type="InterPro" id="IPR049551">
    <property type="entry name" value="PKS_DH_C"/>
</dbReference>
<dbReference type="SMART" id="SM00823">
    <property type="entry name" value="PKS_PP"/>
    <property type="match status" value="1"/>
</dbReference>
<dbReference type="Gene3D" id="3.10.129.110">
    <property type="entry name" value="Polyketide synthase dehydratase"/>
    <property type="match status" value="1"/>
</dbReference>
<dbReference type="SMART" id="SM00826">
    <property type="entry name" value="PKS_DH"/>
    <property type="match status" value="1"/>
</dbReference>
<dbReference type="InterPro" id="IPR011032">
    <property type="entry name" value="GroES-like_sf"/>
</dbReference>
<dbReference type="InterPro" id="IPR020807">
    <property type="entry name" value="PKS_DH"/>
</dbReference>
<evidence type="ECO:0000259" key="9">
    <source>
        <dbReference type="PROSITE" id="PS50075"/>
    </source>
</evidence>
<dbReference type="PROSITE" id="PS50075">
    <property type="entry name" value="CARRIER"/>
    <property type="match status" value="1"/>
</dbReference>
<dbReference type="GO" id="GO:0031177">
    <property type="term" value="F:phosphopantetheine binding"/>
    <property type="evidence" value="ECO:0007669"/>
    <property type="project" value="InterPro"/>
</dbReference>
<dbReference type="Pfam" id="PF23114">
    <property type="entry name" value="NAD-bd_HRPKS_sdrA"/>
    <property type="match status" value="1"/>
</dbReference>
<feature type="domain" description="Carrier" evidence="9">
    <location>
        <begin position="2551"/>
        <end position="2628"/>
    </location>
</feature>
<dbReference type="CDD" id="cd02440">
    <property type="entry name" value="AdoMet_MTases"/>
    <property type="match status" value="1"/>
</dbReference>
<evidence type="ECO:0000259" key="10">
    <source>
        <dbReference type="PROSITE" id="PS52004"/>
    </source>
</evidence>
<keyword evidence="1" id="KW-0596">Phosphopantetheine</keyword>
<dbReference type="SUPFAM" id="SSF47336">
    <property type="entry name" value="ACP-like"/>
    <property type="match status" value="1"/>
</dbReference>
<dbReference type="InterPro" id="IPR013217">
    <property type="entry name" value="Methyltransf_12"/>
</dbReference>
<dbReference type="Gene3D" id="3.90.180.10">
    <property type="entry name" value="Medium-chain alcohol dehydrogenases, catalytic domain"/>
    <property type="match status" value="1"/>
</dbReference>
<dbReference type="InterPro" id="IPR029063">
    <property type="entry name" value="SAM-dependent_MTases_sf"/>
</dbReference>
<dbReference type="InterPro" id="IPR009081">
    <property type="entry name" value="PP-bd_ACP"/>
</dbReference>
<dbReference type="InterPro" id="IPR013968">
    <property type="entry name" value="PKS_KR"/>
</dbReference>
<dbReference type="SUPFAM" id="SSF52151">
    <property type="entry name" value="FabD/lysophospholipase-like"/>
    <property type="match status" value="1"/>
</dbReference>
<dbReference type="InterPro" id="IPR050091">
    <property type="entry name" value="PKS_NRPS_Biosynth_Enz"/>
</dbReference>
<dbReference type="Pfam" id="PF23297">
    <property type="entry name" value="ACP_SdgA_C"/>
    <property type="match status" value="1"/>
</dbReference>
<feature type="region of interest" description="N-terminal hotdog fold" evidence="8">
    <location>
        <begin position="1009"/>
        <end position="1141"/>
    </location>
</feature>
<dbReference type="GO" id="GO:0044550">
    <property type="term" value="P:secondary metabolite biosynthetic process"/>
    <property type="evidence" value="ECO:0007669"/>
    <property type="project" value="TreeGrafter"/>
</dbReference>
<feature type="domain" description="Ketosynthase family 3 (KS3)" evidence="10">
    <location>
        <begin position="15"/>
        <end position="440"/>
    </location>
</feature>
<reference evidence="12 13" key="1">
    <citation type="submission" date="2015-09" db="EMBL/GenBank/DDBJ databases">
        <title>Host preference determinants of Valsa canker pathogens revealed by comparative genomics.</title>
        <authorList>
            <person name="Yin Z."/>
            <person name="Huang L."/>
        </authorList>
    </citation>
    <scope>NUCLEOTIDE SEQUENCE [LARGE SCALE GENOMIC DNA]</scope>
    <source>
        <strain evidence="12 13">03-1</strain>
    </source>
</reference>
<dbReference type="InterPro" id="IPR016039">
    <property type="entry name" value="Thiolase-like"/>
</dbReference>
<dbReference type="GO" id="GO:0016491">
    <property type="term" value="F:oxidoreductase activity"/>
    <property type="evidence" value="ECO:0007669"/>
    <property type="project" value="UniProtKB-KW"/>
</dbReference>
<name>A0A423X4T3_9PEZI</name>
<dbReference type="InterPro" id="IPR014043">
    <property type="entry name" value="Acyl_transferase_dom"/>
</dbReference>
<dbReference type="Gene3D" id="3.40.50.150">
    <property type="entry name" value="Vaccinia Virus protein VP39"/>
    <property type="match status" value="1"/>
</dbReference>
<dbReference type="CDD" id="cd00833">
    <property type="entry name" value="PKS"/>
    <property type="match status" value="1"/>
</dbReference>
<dbReference type="InterPro" id="IPR014031">
    <property type="entry name" value="Ketoacyl_synth_C"/>
</dbReference>
<keyword evidence="4" id="KW-0521">NADP</keyword>
<protein>
    <submittedName>
        <fullName evidence="12">Uncharacterized protein</fullName>
    </submittedName>
</protein>
<dbReference type="InterPro" id="IPR020841">
    <property type="entry name" value="PKS_Beta-ketoAc_synthase_dom"/>
</dbReference>
<dbReference type="SUPFAM" id="SSF53901">
    <property type="entry name" value="Thiolase-like"/>
    <property type="match status" value="1"/>
</dbReference>
<dbReference type="SMART" id="SM00825">
    <property type="entry name" value="PKS_KS"/>
    <property type="match status" value="1"/>
</dbReference>
<dbReference type="Proteomes" id="UP000283895">
    <property type="component" value="Unassembled WGS sequence"/>
</dbReference>
<dbReference type="InterPro" id="IPR016035">
    <property type="entry name" value="Acyl_Trfase/lysoPLipase"/>
</dbReference>
<keyword evidence="7" id="KW-0012">Acyltransferase</keyword>
<dbReference type="InterPro" id="IPR042104">
    <property type="entry name" value="PKS_dehydratase_sf"/>
</dbReference>
<dbReference type="InterPro" id="IPR020806">
    <property type="entry name" value="PKS_PP-bd"/>
</dbReference>
<dbReference type="GO" id="GO:0006633">
    <property type="term" value="P:fatty acid biosynthetic process"/>
    <property type="evidence" value="ECO:0007669"/>
    <property type="project" value="TreeGrafter"/>
</dbReference>
<dbReference type="InterPro" id="IPR036291">
    <property type="entry name" value="NAD(P)-bd_dom_sf"/>
</dbReference>
<organism evidence="12 13">
    <name type="scientific">Cytospora schulzeri</name>
    <dbReference type="NCBI Taxonomy" id="448051"/>
    <lineage>
        <taxon>Eukaryota</taxon>
        <taxon>Fungi</taxon>
        <taxon>Dikarya</taxon>
        <taxon>Ascomycota</taxon>
        <taxon>Pezizomycotina</taxon>
        <taxon>Sordariomycetes</taxon>
        <taxon>Sordariomycetidae</taxon>
        <taxon>Diaporthales</taxon>
        <taxon>Cytosporaceae</taxon>
        <taxon>Cytospora</taxon>
    </lineage>
</organism>
<gene>
    <name evidence="12" type="ORF">VMCG_00852</name>
</gene>
<dbReference type="Gene3D" id="3.40.47.10">
    <property type="match status" value="1"/>
</dbReference>
<evidence type="ECO:0000256" key="8">
    <source>
        <dbReference type="PROSITE-ProRule" id="PRU01363"/>
    </source>
</evidence>
<dbReference type="Gene3D" id="3.30.70.3290">
    <property type="match status" value="1"/>
</dbReference>
<dbReference type="Pfam" id="PF21089">
    <property type="entry name" value="PKS_DH_N"/>
    <property type="match status" value="1"/>
</dbReference>
<evidence type="ECO:0000259" key="11">
    <source>
        <dbReference type="PROSITE" id="PS52019"/>
    </source>
</evidence>
<dbReference type="InterPro" id="IPR057326">
    <property type="entry name" value="KR_dom"/>
</dbReference>
<comment type="caution">
    <text evidence="12">The sequence shown here is derived from an EMBL/GenBank/DDBJ whole genome shotgun (WGS) entry which is preliminary data.</text>
</comment>
<dbReference type="Gene3D" id="3.40.50.720">
    <property type="entry name" value="NAD(P)-binding Rossmann-like Domain"/>
    <property type="match status" value="2"/>
</dbReference>
<dbReference type="SMART" id="SM00829">
    <property type="entry name" value="PKS_ER"/>
    <property type="match status" value="1"/>
</dbReference>
<dbReference type="InterPro" id="IPR014030">
    <property type="entry name" value="Ketoacyl_synth_N"/>
</dbReference>
<proteinExistence type="predicted"/>
<feature type="active site" description="Proton acceptor; for dehydratase activity" evidence="8">
    <location>
        <position position="1041"/>
    </location>
</feature>
<dbReference type="SUPFAM" id="SSF53335">
    <property type="entry name" value="S-adenosyl-L-methionine-dependent methyltransferases"/>
    <property type="match status" value="1"/>
</dbReference>
<dbReference type="SUPFAM" id="SSF50129">
    <property type="entry name" value="GroES-like"/>
    <property type="match status" value="1"/>
</dbReference>
<dbReference type="InterPro" id="IPR049552">
    <property type="entry name" value="PKS_DH_N"/>
</dbReference>
<dbReference type="InterPro" id="IPR036736">
    <property type="entry name" value="ACP-like_sf"/>
</dbReference>
<evidence type="ECO:0000256" key="7">
    <source>
        <dbReference type="ARBA" id="ARBA00023315"/>
    </source>
</evidence>
<dbReference type="PROSITE" id="PS52019">
    <property type="entry name" value="PKS_MFAS_DH"/>
    <property type="match status" value="1"/>
</dbReference>
<sequence length="2632" mass="289582">MNDQQTQSSQADGELVPIAIIGQAFEFPQEATTAYDFWQMISSGRSASTEFPPDRMSINAFYHPDEDRPSTIPLRGGHFIKTDLAAFDAPFFSITPGEAACMDPQHRRMLETAYHALEDAGIPLETCTGSDTSVYTGCFTNDYLSILQQDYQAEQRHAAMGIAPSMLANRLSWFFNFKGASMNLDSACSSSLVALHLACQDLRARNSSMALVGGANLVYHPNFMKIMSDFNFLSRDSRCWSFDQRANGYARGEGFAVIIVKRLDDALRDGDTIRAVIRNTGLNQDGRTPGITQPSEEAQVELIKKTYRQANIDMKPTRFFEAHATGTPVGDPIEGNGIGKAFQHCRTAEDPLYIGAVKANIGHLEGASGLAGIIKTILVLEKGCIPPVAGFEMLNPRVDADKFHLRFPTQPIAWPVADVRRACVNSFGFGGTNAVAILDDAYNYLRLRGIKGNHRTHPNLEHIPPTQVSKMNDLDEEPKLGTPSVSDQIEDTNSLPYATLANGISPGTKSANGTVHEATCEVSDTRARLLIWSAPDQQGAQRLGEAYRDYLNKPQLDFELDNLAYALMAKRSLFSWRGFAVVKPRSQASSTFLSTEPVKAMSNSPRVAFVFTGQGAQYLGMGRELISFPAFRGSLEHCDGSLKSQGCKWSLLEVICDRSSGLDINTPEYSQPLTTCLQIALVDLLHSLGIVPSIVLGHSSGEIAAAYALGSLERDSAVKVAYHRGVLSSRLVDNMSSGLPMMMAVGISRHDVMPYLQRLRRADGALHIQLGCVNSPQSITLTGDAGQLTTIEAWFKADGVFARKLRVPIAYHSRFMEKIAADYGSAIKDLQGGHCSAPVSMISSVSGNIVTAQDLRSPEYWVRNLTSTVEFETAFSNLLILANRKPRRQLGKRQLVEQYSALTHILEVGPHSALRGPIRDSLQASSVSAKPKYIASLNRGEDASASFLKALGVLYSAGFPVKPLMANGLEEVARPMPIDMPRYSFNHSQKYWRESSLSRNLRFREVARHDLLGTPSLDWNAGIAQWRNVVRLAELPWLEDHKIGSNIVFPAAGMVAMAIEAVRQLFNSSEQLYGVHIYDTAFSHAITLHPGADSIETQMTLTQPLHCTNAKAWSQFRLFALENGSYIECASGSIRAVFDEKDRDRVLHTGPWSRNGTLGDWVSHVEEACGDGLERDPYDVSGGTEVRYGPAFQNLHQMRVGPHGEVVARINTESWRMKSTGSLEPSFAIHPATLDGLAQPLLQALLAQRPQDLPTMVPVRVNSIWVDCITDDLHRGSIHLAAECRFNGYRGGCADIVATTAVDHNRPVVYMEGLETAFIGSVDSTNRQLQSGATPRRLCTRLVWKPDFASMTGEHLLAHCTRQRPQQAANAVESYKSLLISILCFIEEVLPYIDHHSELRLEPHLEAYVSWMRYQQQQLRTGLSLITLAEVQDVLNNPEARETLNCQIEKSGVDGFFFIQIGRKLPQILRGEIDPLDFMFRDGLADRYYEAMLANDHHAYPASQLVDLMCFKNPSMDILEVGAGTGGQTMRLLDTMSRDGVCKWSKYDYTDVSPGFFGNAREKFSHLENMDFRVCDISKDPIAQRFEAASYDLVVASHVLHATDNLQETLRNIRKLLKPYGKLLLFETTRPEAIPVGFAFGLLKGWWSPLTHEPRAPHSPCITVAQWDVLLRETGFSGVDIDIPGQEEPFCRDSSILMSTAANHTNNSGTKKAPSQQIHLIVNDQIESQLHLSKAIEAELSGKTTGVSCKTLTLAQLAGEDITEPSMSIFLMEVDADFLEGVSEVDYTYLQSVLVRSKQTLWVTRAEQFRGMNPGHHLADGLGRTLMSEDSARKFVTLSLDGLEIDLEKVSNVVCELSQNIILSETVEAVENNYTVAQGVLQICRVSESVEMDTTVARAILPRQIQEKKLTADTKVALRLSPGHLNTLEWFESDEGGEADRSESRADQDVQADEVVVNVRAIGLTFRDNLVARGQLNELGLGTECAGVVQMSGSETGLKVGDRVCLISSSTARSTIRVKSGAVTTIPPYMTFAEAASMPSCLWVSYHAVVNLASLQEGEVVLIHQGTSCVSQFAIQLARNRGARVLVTTSSAAKAKFICDEFQVPKTDIFYDDDPVILNKIHQATKGQGVDVILGALAKNDNGNRREMEFSTCLAPFGRLVDTSLPIPTQGPLGHLGSDLSVNTSRSSINMIELLEKRPALAHRTFQRAMRCAFDEHLRPPQPLHSFAASDVEAAFSHLSDHAVSMGKRVIELKEDMIIKVNIKTSPAYSFSENATYVIGGGLGGLGRSFTRWMARRGAKYLILLSRSGPKSEAAKALVRELEAQKVCVAAPAVDIANLPELKRIIRELSKSMPPDNLFPNMTYEDWTIGVNSKATGSWNLHAALPSGLDFFVLLASLNGIVGGRAQANYAAANTFKDSLAQYRISIGEKAVSLDLGLMVTEGIVAENAELLASMRRIGHLMDISQGELLALMDYYCNPSLPVLPRDQAQVLIGLETTTSVRAKGIDLHHAIHRPLFRQLFRMDTCSSSSLNRDVVVDYAMALRQASSDEAAGALVTDWFRAKISQVLGLQQGDVDPERPVHTYGMDSLVAIDLKNWYAREIGAEVSVFMLLGNNTLEEVAKEAAKGSRFRL</sequence>
<feature type="domain" description="PKS/mFAS DH" evidence="11">
    <location>
        <begin position="1009"/>
        <end position="1325"/>
    </location>
</feature>
<dbReference type="OrthoDB" id="329835at2759"/>
<accession>A0A423X4T3</accession>
<dbReference type="InterPro" id="IPR020843">
    <property type="entry name" value="ER"/>
</dbReference>
<evidence type="ECO:0000313" key="12">
    <source>
        <dbReference type="EMBL" id="ROW10959.1"/>
    </source>
</evidence>
<dbReference type="Gene3D" id="1.10.1200.10">
    <property type="entry name" value="ACP-like"/>
    <property type="match status" value="1"/>
</dbReference>
<dbReference type="GO" id="GO:0004312">
    <property type="term" value="F:fatty acid synthase activity"/>
    <property type="evidence" value="ECO:0007669"/>
    <property type="project" value="TreeGrafter"/>
</dbReference>
<dbReference type="PANTHER" id="PTHR43775">
    <property type="entry name" value="FATTY ACID SYNTHASE"/>
    <property type="match status" value="1"/>
</dbReference>
<dbReference type="Pfam" id="PF00109">
    <property type="entry name" value="ketoacyl-synt"/>
    <property type="match status" value="1"/>
</dbReference>
<keyword evidence="6" id="KW-0511">Multifunctional enzyme</keyword>
<dbReference type="EMBL" id="LKEA01000002">
    <property type="protein sequence ID" value="ROW10959.1"/>
    <property type="molecule type" value="Genomic_DNA"/>
</dbReference>
<dbReference type="Pfam" id="PF02801">
    <property type="entry name" value="Ketoacyl-synt_C"/>
    <property type="match status" value="1"/>
</dbReference>
<keyword evidence="13" id="KW-1185">Reference proteome</keyword>
<dbReference type="SMART" id="SM00827">
    <property type="entry name" value="PKS_AT"/>
    <property type="match status" value="1"/>
</dbReference>
<dbReference type="STRING" id="356882.A0A423X4T3"/>
<dbReference type="CDD" id="cd05195">
    <property type="entry name" value="enoyl_red"/>
    <property type="match status" value="1"/>
</dbReference>
<evidence type="ECO:0000313" key="13">
    <source>
        <dbReference type="Proteomes" id="UP000283895"/>
    </source>
</evidence>
<dbReference type="Pfam" id="PF00698">
    <property type="entry name" value="Acyl_transf_1"/>
    <property type="match status" value="1"/>
</dbReference>
<evidence type="ECO:0000256" key="2">
    <source>
        <dbReference type="ARBA" id="ARBA00022553"/>
    </source>
</evidence>
<feature type="active site" description="Proton donor; for dehydratase activity" evidence="8">
    <location>
        <position position="1235"/>
    </location>
</feature>
<dbReference type="PANTHER" id="PTHR43775:SF29">
    <property type="entry name" value="ASPERFURANONE POLYKETIDE SYNTHASE AFOG-RELATED"/>
    <property type="match status" value="1"/>
</dbReference>
<evidence type="ECO:0000256" key="4">
    <source>
        <dbReference type="ARBA" id="ARBA00022857"/>
    </source>
</evidence>
<dbReference type="Pfam" id="PF08240">
    <property type="entry name" value="ADH_N"/>
    <property type="match status" value="1"/>
</dbReference>
<feature type="region of interest" description="C-terminal hotdog fold" evidence="8">
    <location>
        <begin position="1168"/>
        <end position="1325"/>
    </location>
</feature>
<dbReference type="SMART" id="SM00822">
    <property type="entry name" value="PKS_KR"/>
    <property type="match status" value="1"/>
</dbReference>
<dbReference type="InterPro" id="IPR016036">
    <property type="entry name" value="Malonyl_transacylase_ACP-bd"/>
</dbReference>
<dbReference type="Pfam" id="PF08242">
    <property type="entry name" value="Methyltransf_12"/>
    <property type="match status" value="1"/>
</dbReference>
<evidence type="ECO:0000256" key="6">
    <source>
        <dbReference type="ARBA" id="ARBA00023268"/>
    </source>
</evidence>
<dbReference type="InterPro" id="IPR056501">
    <property type="entry name" value="NAD-bd_HRPKS_sdrA"/>
</dbReference>
<dbReference type="SUPFAM" id="SSF55048">
    <property type="entry name" value="Probable ACP-binding domain of malonyl-CoA ACP transacylase"/>
    <property type="match status" value="1"/>
</dbReference>
<dbReference type="Gene3D" id="3.40.366.10">
    <property type="entry name" value="Malonyl-Coenzyme A Acyl Carrier Protein, domain 2"/>
    <property type="match status" value="1"/>
</dbReference>
<evidence type="ECO:0000256" key="1">
    <source>
        <dbReference type="ARBA" id="ARBA00022450"/>
    </source>
</evidence>
<keyword evidence="2" id="KW-0597">Phosphoprotein</keyword>
<evidence type="ECO:0000256" key="5">
    <source>
        <dbReference type="ARBA" id="ARBA00023002"/>
    </source>
</evidence>
<evidence type="ECO:0000256" key="3">
    <source>
        <dbReference type="ARBA" id="ARBA00022679"/>
    </source>
</evidence>
<dbReference type="InterPro" id="IPR001227">
    <property type="entry name" value="Ac_transferase_dom_sf"/>
</dbReference>
<keyword evidence="5" id="KW-0560">Oxidoreductase</keyword>
<dbReference type="Pfam" id="PF14765">
    <property type="entry name" value="PS-DH"/>
    <property type="match status" value="1"/>
</dbReference>
<dbReference type="InterPro" id="IPR013154">
    <property type="entry name" value="ADH-like_N"/>
</dbReference>
<dbReference type="PROSITE" id="PS52004">
    <property type="entry name" value="KS3_2"/>
    <property type="match status" value="1"/>
</dbReference>
<keyword evidence="3" id="KW-0808">Transferase</keyword>
<dbReference type="InterPro" id="IPR049900">
    <property type="entry name" value="PKS_mFAS_DH"/>
</dbReference>